<dbReference type="InterPro" id="IPR002213">
    <property type="entry name" value="UDP_glucos_trans"/>
</dbReference>
<dbReference type="InterPro" id="IPR010610">
    <property type="entry name" value="EryCIII-like_C"/>
</dbReference>
<dbReference type="AlphaFoldDB" id="A0A2G3PIS9"/>
<dbReference type="GO" id="GO:0008194">
    <property type="term" value="F:UDP-glycosyltransferase activity"/>
    <property type="evidence" value="ECO:0007669"/>
    <property type="project" value="InterPro"/>
</dbReference>
<dbReference type="GO" id="GO:0016758">
    <property type="term" value="F:hexosyltransferase activity"/>
    <property type="evidence" value="ECO:0007669"/>
    <property type="project" value="UniProtKB-ARBA"/>
</dbReference>
<dbReference type="Pfam" id="PF06722">
    <property type="entry name" value="EryCIII-like_C"/>
    <property type="match status" value="1"/>
</dbReference>
<name>A0A2G3PIS9_WILMA</name>
<dbReference type="SUPFAM" id="SSF53756">
    <property type="entry name" value="UDP-Glycosyltransferase/glycogen phosphorylase"/>
    <property type="match status" value="1"/>
</dbReference>
<evidence type="ECO:0000259" key="1">
    <source>
        <dbReference type="Pfam" id="PF06722"/>
    </source>
</evidence>
<keyword evidence="2" id="KW-0808">Transferase</keyword>
<dbReference type="Proteomes" id="UP000225108">
    <property type="component" value="Unassembled WGS sequence"/>
</dbReference>
<organism evidence="2 3">
    <name type="scientific">Williamsia marianensis</name>
    <dbReference type="NCBI Taxonomy" id="85044"/>
    <lineage>
        <taxon>Bacteria</taxon>
        <taxon>Bacillati</taxon>
        <taxon>Actinomycetota</taxon>
        <taxon>Actinomycetes</taxon>
        <taxon>Mycobacteriales</taxon>
        <taxon>Nocardiaceae</taxon>
        <taxon>Williamsia</taxon>
    </lineage>
</organism>
<dbReference type="InterPro" id="IPR050426">
    <property type="entry name" value="Glycosyltransferase_28"/>
</dbReference>
<dbReference type="Gene3D" id="3.40.50.2000">
    <property type="entry name" value="Glycogen Phosphorylase B"/>
    <property type="match status" value="2"/>
</dbReference>
<dbReference type="CDD" id="cd03784">
    <property type="entry name" value="GT1_Gtf-like"/>
    <property type="match status" value="1"/>
</dbReference>
<evidence type="ECO:0000313" key="2">
    <source>
        <dbReference type="EMBL" id="PHV65719.1"/>
    </source>
</evidence>
<dbReference type="GO" id="GO:0017000">
    <property type="term" value="P:antibiotic biosynthetic process"/>
    <property type="evidence" value="ECO:0007669"/>
    <property type="project" value="UniProtKB-ARBA"/>
</dbReference>
<reference evidence="2 3" key="1">
    <citation type="submission" date="2017-10" db="EMBL/GenBank/DDBJ databases">
        <title>The draft genome sequence of Williamsia sp. BULT 1.1 isolated from the semi-arid grassland soils from South Africa.</title>
        <authorList>
            <person name="Kabwe M.H."/>
            <person name="Govender N."/>
            <person name="Mutseka Lunga P."/>
            <person name="Vikram S."/>
            <person name="Makhalanyane T.P."/>
        </authorList>
    </citation>
    <scope>NUCLEOTIDE SEQUENCE [LARGE SCALE GENOMIC DNA]</scope>
    <source>
        <strain evidence="2 3">BULT 1.1</strain>
    </source>
</reference>
<comment type="caution">
    <text evidence="2">The sequence shown here is derived from an EMBL/GenBank/DDBJ whole genome shotgun (WGS) entry which is preliminary data.</text>
</comment>
<accession>A0A2G3PIS9</accession>
<gene>
    <name evidence="2" type="ORF">CSW57_18525</name>
</gene>
<feature type="domain" description="Erythromycin biosynthesis protein CIII-like C-terminal" evidence="1">
    <location>
        <begin position="264"/>
        <end position="407"/>
    </location>
</feature>
<protein>
    <submittedName>
        <fullName evidence="2">Glycosyl transferase</fullName>
    </submittedName>
</protein>
<sequence>MCTPGSCCAATARCRGAQRSAGYLEWCRRYSRLHKLRAVPTPTQPARILFVTFDAGGNFPPVITLGREFARRGHRVTVLGHAQQRSKVEAAGFEFISYSNAPSWSSSRHKSTASTLWGYLALFTTRTLVDDAVAASREAGLVVVDCMLLPVMSALNALPQPTIALFHAYYAYLDGPWRRGPIGVVARLRGLSSRRIWGSADLQVVISDQALDPAGRRHRAAGNIFWTGPAEPVARPLTPRTPPTVLASLSTTYFPAQQQTMQNILDAAATLPIRLIATTGPAIDASRLRVPANAELHEYVPHADVLPECVAVIGHGGHSTTFQALAHGLPLIVMPMHPLLDQPMVGRSVARAGAGIVLRKKASAARIASALSRILNEPGYSASAQAIGDRLASGDGTPRAVERMLAELP</sequence>
<proteinExistence type="predicted"/>
<dbReference type="EMBL" id="PEBD01000010">
    <property type="protein sequence ID" value="PHV65719.1"/>
    <property type="molecule type" value="Genomic_DNA"/>
</dbReference>
<dbReference type="PANTHER" id="PTHR48050">
    <property type="entry name" value="STEROL 3-BETA-GLUCOSYLTRANSFERASE"/>
    <property type="match status" value="1"/>
</dbReference>
<evidence type="ECO:0000313" key="3">
    <source>
        <dbReference type="Proteomes" id="UP000225108"/>
    </source>
</evidence>
<dbReference type="PANTHER" id="PTHR48050:SF13">
    <property type="entry name" value="STEROL 3-BETA-GLUCOSYLTRANSFERASE UGT80A2"/>
    <property type="match status" value="1"/>
</dbReference>